<keyword evidence="5" id="KW-0282">Flagellum</keyword>
<feature type="domain" description="ODAD1 central coiled coil region" evidence="4">
    <location>
        <begin position="117"/>
        <end position="417"/>
    </location>
</feature>
<feature type="coiled-coil region" evidence="2">
    <location>
        <begin position="323"/>
        <end position="382"/>
    </location>
</feature>
<dbReference type="AlphaFoldDB" id="D8LD26"/>
<keyword evidence="6" id="KW-1185">Reference proteome</keyword>
<feature type="region of interest" description="Disordered" evidence="3">
    <location>
        <begin position="485"/>
        <end position="570"/>
    </location>
</feature>
<dbReference type="PANTHER" id="PTHR21694:SF18">
    <property type="entry name" value="COILED-COIL DOMAIN-CONTAINING PROTEIN 63"/>
    <property type="match status" value="1"/>
</dbReference>
<gene>
    <name evidence="5" type="primary">ODA1</name>
    <name evidence="5" type="ORF">Esi_0113_0007</name>
</gene>
<feature type="coiled-coil region" evidence="2">
    <location>
        <begin position="81"/>
        <end position="209"/>
    </location>
</feature>
<evidence type="ECO:0000256" key="1">
    <source>
        <dbReference type="ARBA" id="ARBA00023054"/>
    </source>
</evidence>
<evidence type="ECO:0000313" key="6">
    <source>
        <dbReference type="Proteomes" id="UP000002630"/>
    </source>
</evidence>
<organism evidence="5 6">
    <name type="scientific">Ectocarpus siliculosus</name>
    <name type="common">Brown alga</name>
    <name type="synonym">Conferva siliculosa</name>
    <dbReference type="NCBI Taxonomy" id="2880"/>
    <lineage>
        <taxon>Eukaryota</taxon>
        <taxon>Sar</taxon>
        <taxon>Stramenopiles</taxon>
        <taxon>Ochrophyta</taxon>
        <taxon>PX clade</taxon>
        <taxon>Phaeophyceae</taxon>
        <taxon>Ectocarpales</taxon>
        <taxon>Ectocarpaceae</taxon>
        <taxon>Ectocarpus</taxon>
    </lineage>
</organism>
<evidence type="ECO:0000256" key="3">
    <source>
        <dbReference type="SAM" id="MobiDB-lite"/>
    </source>
</evidence>
<keyword evidence="5" id="KW-0966">Cell projection</keyword>
<dbReference type="OMA" id="CYKDTIC"/>
<dbReference type="InParanoid" id="D8LD26"/>
<dbReference type="Proteomes" id="UP000002630">
    <property type="component" value="Linkage Group LG23"/>
</dbReference>
<accession>D8LD26</accession>
<keyword evidence="1 2" id="KW-0175">Coiled coil</keyword>
<dbReference type="Pfam" id="PF21773">
    <property type="entry name" value="ODAD1_CC"/>
    <property type="match status" value="1"/>
</dbReference>
<feature type="compositionally biased region" description="Acidic residues" evidence="3">
    <location>
        <begin position="493"/>
        <end position="504"/>
    </location>
</feature>
<feature type="compositionally biased region" description="Gly residues" evidence="3">
    <location>
        <begin position="541"/>
        <end position="551"/>
    </location>
</feature>
<evidence type="ECO:0000259" key="4">
    <source>
        <dbReference type="Pfam" id="PF21773"/>
    </source>
</evidence>
<keyword evidence="5" id="KW-0969">Cilium</keyword>
<dbReference type="eggNOG" id="ENOG502QSIU">
    <property type="taxonomic scope" value="Eukaryota"/>
</dbReference>
<dbReference type="PANTHER" id="PTHR21694">
    <property type="entry name" value="COILED-COIL DOMAIN-CONTAINING PROTEIN 63"/>
    <property type="match status" value="1"/>
</dbReference>
<evidence type="ECO:0000256" key="2">
    <source>
        <dbReference type="SAM" id="Coils"/>
    </source>
</evidence>
<name>D8LD26_ECTSI</name>
<dbReference type="OrthoDB" id="6766775at2759"/>
<proteinExistence type="predicted"/>
<sequence length="570" mass="63145">MSHNAHAKASKFDDTSINRVKKQKEAIKSIRHGNELLKSDLAWEARESRFITNPSAAAEIQRLQDQADIYAKKTEQDRRKIQDLDRQIAATQSRVLEQRQKMGGLNASQENNEMIAKQIRTLENRLDKALVKFNESLAMNKNLRERIDTLRRERVVFDSIYKKLERELHEKKKEMAAIINDSNNAYHARDKAQSEMMALRQQAEKDRAEFDAEWKELGKLIAQDRKLRETLRQRQLERSRDLRAEGESAGDGDEDARLMTGSGVEEWGANAKDRQQTTFSQPEQSYEAAFNKIKEATGMTNVTDMVNNFLQAEEKNFSLFNFVNELNSEIERLELMIAETKNSIEKFKGQGVSTDTQRKKVLRGLEEQLSVTEGKADDYERRYQTAMKTINQLKTGIHSIFSRIGAGSNSSVEEMLGNQGVTESNMMQYLGIIEQRTSEILQAYAASQQMTQAAETQGFTPSLEGGAAGGAGAVDATVPLRLNVQPPAWDDFSSGEDSDQEDDERPLTREELKRKTLRGGGAANGGGGGGGGAASGCAAAGRGGGAGGAGAAGNKPKDGKARTKQANART</sequence>
<dbReference type="InterPro" id="IPR051876">
    <property type="entry name" value="ODA-DC/CCD"/>
</dbReference>
<reference evidence="5 6" key="1">
    <citation type="journal article" date="2010" name="Nature">
        <title>The Ectocarpus genome and the independent evolution of multicellularity in brown algae.</title>
        <authorList>
            <person name="Cock J.M."/>
            <person name="Sterck L."/>
            <person name="Rouze P."/>
            <person name="Scornet D."/>
            <person name="Allen A.E."/>
            <person name="Amoutzias G."/>
            <person name="Anthouard V."/>
            <person name="Artiguenave F."/>
            <person name="Aury J.M."/>
            <person name="Badger J.H."/>
            <person name="Beszteri B."/>
            <person name="Billiau K."/>
            <person name="Bonnet E."/>
            <person name="Bothwell J.H."/>
            <person name="Bowler C."/>
            <person name="Boyen C."/>
            <person name="Brownlee C."/>
            <person name="Carrano C.J."/>
            <person name="Charrier B."/>
            <person name="Cho G.Y."/>
            <person name="Coelho S.M."/>
            <person name="Collen J."/>
            <person name="Corre E."/>
            <person name="Da Silva C."/>
            <person name="Delage L."/>
            <person name="Delaroque N."/>
            <person name="Dittami S.M."/>
            <person name="Doulbeau S."/>
            <person name="Elias M."/>
            <person name="Farnham G."/>
            <person name="Gachon C.M."/>
            <person name="Gschloessl B."/>
            <person name="Heesch S."/>
            <person name="Jabbari K."/>
            <person name="Jubin C."/>
            <person name="Kawai H."/>
            <person name="Kimura K."/>
            <person name="Kloareg B."/>
            <person name="Kupper F.C."/>
            <person name="Lang D."/>
            <person name="Le Bail A."/>
            <person name="Leblanc C."/>
            <person name="Lerouge P."/>
            <person name="Lohr M."/>
            <person name="Lopez P.J."/>
            <person name="Martens C."/>
            <person name="Maumus F."/>
            <person name="Michel G."/>
            <person name="Miranda-Saavedra D."/>
            <person name="Morales J."/>
            <person name="Moreau H."/>
            <person name="Motomura T."/>
            <person name="Nagasato C."/>
            <person name="Napoli C.A."/>
            <person name="Nelson D.R."/>
            <person name="Nyvall-Collen P."/>
            <person name="Peters A.F."/>
            <person name="Pommier C."/>
            <person name="Potin P."/>
            <person name="Poulain J."/>
            <person name="Quesneville H."/>
            <person name="Read B."/>
            <person name="Rensing S.A."/>
            <person name="Ritter A."/>
            <person name="Rousvoal S."/>
            <person name="Samanta M."/>
            <person name="Samson G."/>
            <person name="Schroeder D.C."/>
            <person name="Segurens B."/>
            <person name="Strittmatter M."/>
            <person name="Tonon T."/>
            <person name="Tregear J.W."/>
            <person name="Valentin K."/>
            <person name="von Dassow P."/>
            <person name="Yamagishi T."/>
            <person name="Van de Peer Y."/>
            <person name="Wincker P."/>
        </authorList>
    </citation>
    <scope>NUCLEOTIDE SEQUENCE [LARGE SCALE GENOMIC DNA]</scope>
    <source>
        <strain evidence="6">Ec32 / CCAP1310/4</strain>
    </source>
</reference>
<dbReference type="STRING" id="2880.D8LD26"/>
<feature type="region of interest" description="Disordered" evidence="3">
    <location>
        <begin position="238"/>
        <end position="257"/>
    </location>
</feature>
<dbReference type="EMBL" id="FN649748">
    <property type="protein sequence ID" value="CBN78393.1"/>
    <property type="molecule type" value="Genomic_DNA"/>
</dbReference>
<feature type="compositionally biased region" description="Basic and acidic residues" evidence="3">
    <location>
        <begin position="505"/>
        <end position="514"/>
    </location>
</feature>
<evidence type="ECO:0000313" key="5">
    <source>
        <dbReference type="EMBL" id="CBN78393.1"/>
    </source>
</evidence>
<feature type="compositionally biased region" description="Gly residues" evidence="3">
    <location>
        <begin position="518"/>
        <end position="534"/>
    </location>
</feature>
<protein>
    <submittedName>
        <fullName evidence="5">Flagellar outer dynein arm-docking complex</fullName>
    </submittedName>
</protein>
<dbReference type="InterPro" id="IPR049258">
    <property type="entry name" value="ODAD1_CC"/>
</dbReference>
<dbReference type="EMBL" id="FN647822">
    <property type="protein sequence ID" value="CBN78393.1"/>
    <property type="molecule type" value="Genomic_DNA"/>
</dbReference>